<sequence length="213" mass="22616">MHIRKEMLAAVAALQLVSCSSDSSSDSEETQVVEADSVVEEELPESVDAAPLPIPGDGENPETAGAAFDAAAVQFQREYEAYGQSCIATTTLFGGDFKYFLGFVEDASSNFSNYALASMSCEFDNEMILQSLAQTLIDLDSVKYVELLRGLTESTGLQAHFDSISASAGDGLVITDKFWDNAASGLFYVMTFDASASGSSTISISLGDQSVLM</sequence>
<feature type="compositionally biased region" description="Acidic residues" evidence="1">
    <location>
        <begin position="25"/>
        <end position="40"/>
    </location>
</feature>
<reference evidence="3" key="1">
    <citation type="submission" date="2017-04" db="EMBL/GenBank/DDBJ databases">
        <authorList>
            <person name="Varghese N."/>
            <person name="Submissions S."/>
        </authorList>
    </citation>
    <scope>NUCLEOTIDE SEQUENCE [LARGE SCALE GENOMIC DNA]</scope>
    <source>
        <strain evidence="3">RKEM611</strain>
    </source>
</reference>
<organism evidence="2 3">
    <name type="scientific">Pseudobacteriovorax antillogorgiicola</name>
    <dbReference type="NCBI Taxonomy" id="1513793"/>
    <lineage>
        <taxon>Bacteria</taxon>
        <taxon>Pseudomonadati</taxon>
        <taxon>Bdellovibrionota</taxon>
        <taxon>Oligoflexia</taxon>
        <taxon>Oligoflexales</taxon>
        <taxon>Pseudobacteriovoracaceae</taxon>
        <taxon>Pseudobacteriovorax</taxon>
    </lineage>
</organism>
<accession>A0A1Y6BPT7</accession>
<keyword evidence="3" id="KW-1185">Reference proteome</keyword>
<protein>
    <submittedName>
        <fullName evidence="2">Uncharacterized protein</fullName>
    </submittedName>
</protein>
<dbReference type="RefSeq" id="WP_132317437.1">
    <property type="nucleotide sequence ID" value="NZ_FWZT01000005.1"/>
</dbReference>
<name>A0A1Y6BPT7_9BACT</name>
<gene>
    <name evidence="2" type="ORF">SAMN06296036_105132</name>
</gene>
<proteinExistence type="predicted"/>
<feature type="region of interest" description="Disordered" evidence="1">
    <location>
        <begin position="21"/>
        <end position="40"/>
    </location>
</feature>
<dbReference type="AlphaFoldDB" id="A0A1Y6BPT7"/>
<dbReference type="Proteomes" id="UP000192907">
    <property type="component" value="Unassembled WGS sequence"/>
</dbReference>
<evidence type="ECO:0000256" key="1">
    <source>
        <dbReference type="SAM" id="MobiDB-lite"/>
    </source>
</evidence>
<dbReference type="STRING" id="1513793.SAMN06296036_105132"/>
<dbReference type="EMBL" id="FWZT01000005">
    <property type="protein sequence ID" value="SMF12061.1"/>
    <property type="molecule type" value="Genomic_DNA"/>
</dbReference>
<evidence type="ECO:0000313" key="2">
    <source>
        <dbReference type="EMBL" id="SMF12061.1"/>
    </source>
</evidence>
<evidence type="ECO:0000313" key="3">
    <source>
        <dbReference type="Proteomes" id="UP000192907"/>
    </source>
</evidence>